<sequence>MIPIKRSTAWLTTNNRTKRKLDQILHQNTKIAEAIFLNILRADPGLRLRASPGKHDSKQRIANIVIINTSHQINGLKKDKTSRPSFRLKQLQDSWAFFPEHSWSPVSDLGLRLQAQFLKHDSKLKDQQT</sequence>
<dbReference type="AlphaFoldDB" id="A0A4Y2EBD3"/>
<dbReference type="Proteomes" id="UP000499080">
    <property type="component" value="Unassembled WGS sequence"/>
</dbReference>
<reference evidence="1 2" key="1">
    <citation type="journal article" date="2019" name="Sci. Rep.">
        <title>Orb-weaving spider Araneus ventricosus genome elucidates the spidroin gene catalogue.</title>
        <authorList>
            <person name="Kono N."/>
            <person name="Nakamura H."/>
            <person name="Ohtoshi R."/>
            <person name="Moran D.A.P."/>
            <person name="Shinohara A."/>
            <person name="Yoshida Y."/>
            <person name="Fujiwara M."/>
            <person name="Mori M."/>
            <person name="Tomita M."/>
            <person name="Arakawa K."/>
        </authorList>
    </citation>
    <scope>NUCLEOTIDE SEQUENCE [LARGE SCALE GENOMIC DNA]</scope>
</reference>
<organism evidence="1 2">
    <name type="scientific">Araneus ventricosus</name>
    <name type="common">Orbweaver spider</name>
    <name type="synonym">Epeira ventricosa</name>
    <dbReference type="NCBI Taxonomy" id="182803"/>
    <lineage>
        <taxon>Eukaryota</taxon>
        <taxon>Metazoa</taxon>
        <taxon>Ecdysozoa</taxon>
        <taxon>Arthropoda</taxon>
        <taxon>Chelicerata</taxon>
        <taxon>Arachnida</taxon>
        <taxon>Araneae</taxon>
        <taxon>Araneomorphae</taxon>
        <taxon>Entelegynae</taxon>
        <taxon>Araneoidea</taxon>
        <taxon>Araneidae</taxon>
        <taxon>Araneus</taxon>
    </lineage>
</organism>
<comment type="caution">
    <text evidence="1">The sequence shown here is derived from an EMBL/GenBank/DDBJ whole genome shotgun (WGS) entry which is preliminary data.</text>
</comment>
<gene>
    <name evidence="1" type="ORF">AVEN_189833_1</name>
</gene>
<proteinExistence type="predicted"/>
<keyword evidence="2" id="KW-1185">Reference proteome</keyword>
<dbReference type="EMBL" id="BGPR01091936">
    <property type="protein sequence ID" value="GBM25328.1"/>
    <property type="molecule type" value="Genomic_DNA"/>
</dbReference>
<name>A0A4Y2EBD3_ARAVE</name>
<evidence type="ECO:0000313" key="1">
    <source>
        <dbReference type="EMBL" id="GBM25328.1"/>
    </source>
</evidence>
<evidence type="ECO:0000313" key="2">
    <source>
        <dbReference type="Proteomes" id="UP000499080"/>
    </source>
</evidence>
<protein>
    <submittedName>
        <fullName evidence="1">Uncharacterized protein</fullName>
    </submittedName>
</protein>
<accession>A0A4Y2EBD3</accession>